<accession>A0A2U3K7I2</accession>
<evidence type="ECO:0000313" key="2">
    <source>
        <dbReference type="Proteomes" id="UP000238916"/>
    </source>
</evidence>
<gene>
    <name evidence="1" type="ORF">SBF1_1510002</name>
</gene>
<protein>
    <submittedName>
        <fullName evidence="1">Uncharacterized protein</fullName>
    </submittedName>
</protein>
<dbReference type="EMBL" id="OMOF01000059">
    <property type="protein sequence ID" value="SPF35615.1"/>
    <property type="molecule type" value="Genomic_DNA"/>
</dbReference>
<reference evidence="2" key="1">
    <citation type="submission" date="2018-02" db="EMBL/GenBank/DDBJ databases">
        <authorList>
            <person name="Hausmann B."/>
        </authorList>
    </citation>
    <scope>NUCLEOTIDE SEQUENCE [LARGE SCALE GENOMIC DNA]</scope>
    <source>
        <strain evidence="2">Peat soil MAG SbF1</strain>
    </source>
</reference>
<proteinExistence type="predicted"/>
<evidence type="ECO:0000313" key="1">
    <source>
        <dbReference type="EMBL" id="SPF35615.1"/>
    </source>
</evidence>
<sequence length="56" mass="6274">MGRIKERTHSRTVWDSVQSGVLLCWVDYPTGLVSVLTNEFENLSTTTDLMPLTSST</sequence>
<dbReference type="Proteomes" id="UP000238916">
    <property type="component" value="Unassembled WGS sequence"/>
</dbReference>
<name>A0A2U3K7I2_9FIRM</name>
<organism evidence="1 2">
    <name type="scientific">Candidatus Desulfosporosinus infrequens</name>
    <dbReference type="NCBI Taxonomy" id="2043169"/>
    <lineage>
        <taxon>Bacteria</taxon>
        <taxon>Bacillati</taxon>
        <taxon>Bacillota</taxon>
        <taxon>Clostridia</taxon>
        <taxon>Eubacteriales</taxon>
        <taxon>Desulfitobacteriaceae</taxon>
        <taxon>Desulfosporosinus</taxon>
    </lineage>
</organism>
<dbReference type="AlphaFoldDB" id="A0A2U3K7I2"/>